<feature type="compositionally biased region" description="Low complexity" evidence="1">
    <location>
        <begin position="137"/>
        <end position="148"/>
    </location>
</feature>
<accession>A0A9D4T0M4</accession>
<evidence type="ECO:0000313" key="2">
    <source>
        <dbReference type="EMBL" id="KAH7963509.1"/>
    </source>
</evidence>
<reference evidence="2" key="2">
    <citation type="submission" date="2021-09" db="EMBL/GenBank/DDBJ databases">
        <authorList>
            <person name="Jia N."/>
            <person name="Wang J."/>
            <person name="Shi W."/>
            <person name="Du L."/>
            <person name="Sun Y."/>
            <person name="Zhan W."/>
            <person name="Jiang J."/>
            <person name="Wang Q."/>
            <person name="Zhang B."/>
            <person name="Ji P."/>
            <person name="Sakyi L.B."/>
            <person name="Cui X."/>
            <person name="Yuan T."/>
            <person name="Jiang B."/>
            <person name="Yang W."/>
            <person name="Lam T.T.-Y."/>
            <person name="Chang Q."/>
            <person name="Ding S."/>
            <person name="Wang X."/>
            <person name="Zhu J."/>
            <person name="Ruan X."/>
            <person name="Zhao L."/>
            <person name="Wei J."/>
            <person name="Que T."/>
            <person name="Du C."/>
            <person name="Cheng J."/>
            <person name="Dai P."/>
            <person name="Han X."/>
            <person name="Huang E."/>
            <person name="Gao Y."/>
            <person name="Liu J."/>
            <person name="Shao H."/>
            <person name="Ye R."/>
            <person name="Li L."/>
            <person name="Wei W."/>
            <person name="Wang X."/>
            <person name="Wang C."/>
            <person name="Huo Q."/>
            <person name="Li W."/>
            <person name="Guo W."/>
            <person name="Chen H."/>
            <person name="Chen S."/>
            <person name="Zhou L."/>
            <person name="Zhou L."/>
            <person name="Ni X."/>
            <person name="Tian J."/>
            <person name="Zhou Y."/>
            <person name="Sheng Y."/>
            <person name="Liu T."/>
            <person name="Pan Y."/>
            <person name="Xia L."/>
            <person name="Li J."/>
            <person name="Zhao F."/>
            <person name="Cao W."/>
        </authorList>
    </citation>
    <scope>NUCLEOTIDE SEQUENCE</scope>
    <source>
        <strain evidence="2">Rsan-2018</strain>
        <tissue evidence="2">Larvae</tissue>
    </source>
</reference>
<sequence length="190" mass="21220">MLGDTNTAVVTFDGSMIPRYVLCYGGDVACHPYKATRQVCKVCLQQGYRSYVCPNPTAPICLNCGLLNPPTDHPCAPQCQICGEGHLTGTKECRQRLKTICQHPPSHQTKAPATYSEHYRKPQRRPRWFSSERDVSRSGSRSGSRSRSFLPLPPANLDHDQTQGSPRNHQDTEQQQQQPQSAKGTKMKNP</sequence>
<reference evidence="2" key="1">
    <citation type="journal article" date="2020" name="Cell">
        <title>Large-Scale Comparative Analyses of Tick Genomes Elucidate Their Genetic Diversity and Vector Capacities.</title>
        <authorList>
            <consortium name="Tick Genome and Microbiome Consortium (TIGMIC)"/>
            <person name="Jia N."/>
            <person name="Wang J."/>
            <person name="Shi W."/>
            <person name="Du L."/>
            <person name="Sun Y."/>
            <person name="Zhan W."/>
            <person name="Jiang J.F."/>
            <person name="Wang Q."/>
            <person name="Zhang B."/>
            <person name="Ji P."/>
            <person name="Bell-Sakyi L."/>
            <person name="Cui X.M."/>
            <person name="Yuan T.T."/>
            <person name="Jiang B.G."/>
            <person name="Yang W.F."/>
            <person name="Lam T.T."/>
            <person name="Chang Q.C."/>
            <person name="Ding S.J."/>
            <person name="Wang X.J."/>
            <person name="Zhu J.G."/>
            <person name="Ruan X.D."/>
            <person name="Zhao L."/>
            <person name="Wei J.T."/>
            <person name="Ye R.Z."/>
            <person name="Que T.C."/>
            <person name="Du C.H."/>
            <person name="Zhou Y.H."/>
            <person name="Cheng J.X."/>
            <person name="Dai P.F."/>
            <person name="Guo W.B."/>
            <person name="Han X.H."/>
            <person name="Huang E.J."/>
            <person name="Li L.F."/>
            <person name="Wei W."/>
            <person name="Gao Y.C."/>
            <person name="Liu J.Z."/>
            <person name="Shao H.Z."/>
            <person name="Wang X."/>
            <person name="Wang C.C."/>
            <person name="Yang T.C."/>
            <person name="Huo Q.B."/>
            <person name="Li W."/>
            <person name="Chen H.Y."/>
            <person name="Chen S.E."/>
            <person name="Zhou L.G."/>
            <person name="Ni X.B."/>
            <person name="Tian J.H."/>
            <person name="Sheng Y."/>
            <person name="Liu T."/>
            <person name="Pan Y.S."/>
            <person name="Xia L.Y."/>
            <person name="Li J."/>
            <person name="Zhao F."/>
            <person name="Cao W.C."/>
        </authorList>
    </citation>
    <scope>NUCLEOTIDE SEQUENCE</scope>
    <source>
        <strain evidence="2">Rsan-2018</strain>
    </source>
</reference>
<organism evidence="2 3">
    <name type="scientific">Rhipicephalus sanguineus</name>
    <name type="common">Brown dog tick</name>
    <name type="synonym">Ixodes sanguineus</name>
    <dbReference type="NCBI Taxonomy" id="34632"/>
    <lineage>
        <taxon>Eukaryota</taxon>
        <taxon>Metazoa</taxon>
        <taxon>Ecdysozoa</taxon>
        <taxon>Arthropoda</taxon>
        <taxon>Chelicerata</taxon>
        <taxon>Arachnida</taxon>
        <taxon>Acari</taxon>
        <taxon>Parasitiformes</taxon>
        <taxon>Ixodida</taxon>
        <taxon>Ixodoidea</taxon>
        <taxon>Ixodidae</taxon>
        <taxon>Rhipicephalinae</taxon>
        <taxon>Rhipicephalus</taxon>
        <taxon>Rhipicephalus</taxon>
    </lineage>
</organism>
<dbReference type="EMBL" id="JABSTV010001249">
    <property type="protein sequence ID" value="KAH7963509.1"/>
    <property type="molecule type" value="Genomic_DNA"/>
</dbReference>
<name>A0A9D4T0M4_RHISA</name>
<dbReference type="Proteomes" id="UP000821837">
    <property type="component" value="Chromosome 3"/>
</dbReference>
<gene>
    <name evidence="2" type="ORF">HPB52_021276</name>
</gene>
<dbReference type="AlphaFoldDB" id="A0A9D4T0M4"/>
<comment type="caution">
    <text evidence="2">The sequence shown here is derived from an EMBL/GenBank/DDBJ whole genome shotgun (WGS) entry which is preliminary data.</text>
</comment>
<proteinExistence type="predicted"/>
<evidence type="ECO:0000313" key="3">
    <source>
        <dbReference type="Proteomes" id="UP000821837"/>
    </source>
</evidence>
<evidence type="ECO:0000256" key="1">
    <source>
        <dbReference type="SAM" id="MobiDB-lite"/>
    </source>
</evidence>
<protein>
    <submittedName>
        <fullName evidence="2">Uncharacterized protein</fullName>
    </submittedName>
</protein>
<feature type="region of interest" description="Disordered" evidence="1">
    <location>
        <begin position="104"/>
        <end position="190"/>
    </location>
</feature>
<keyword evidence="3" id="KW-1185">Reference proteome</keyword>